<dbReference type="Proteomes" id="UP001221217">
    <property type="component" value="Unassembled WGS sequence"/>
</dbReference>
<feature type="transmembrane region" description="Helical" evidence="7">
    <location>
        <begin position="414"/>
        <end position="433"/>
    </location>
</feature>
<keyword evidence="5 7" id="KW-1133">Transmembrane helix</keyword>
<evidence type="ECO:0000256" key="6">
    <source>
        <dbReference type="ARBA" id="ARBA00023136"/>
    </source>
</evidence>
<feature type="transmembrane region" description="Helical" evidence="7">
    <location>
        <begin position="197"/>
        <end position="217"/>
    </location>
</feature>
<name>A0AAJ1MIS1_9SPIO</name>
<gene>
    <name evidence="8" type="ORF">PQJ61_07720</name>
</gene>
<feature type="transmembrane region" description="Helical" evidence="7">
    <location>
        <begin position="387"/>
        <end position="408"/>
    </location>
</feature>
<evidence type="ECO:0000256" key="1">
    <source>
        <dbReference type="ARBA" id="ARBA00004651"/>
    </source>
</evidence>
<keyword evidence="6 7" id="KW-0472">Membrane</keyword>
<dbReference type="Pfam" id="PF01554">
    <property type="entry name" value="MatE"/>
    <property type="match status" value="2"/>
</dbReference>
<evidence type="ECO:0000256" key="4">
    <source>
        <dbReference type="ARBA" id="ARBA00022692"/>
    </source>
</evidence>
<dbReference type="InterPro" id="IPR002528">
    <property type="entry name" value="MATE_fam"/>
</dbReference>
<dbReference type="PANTHER" id="PTHR43823">
    <property type="entry name" value="SPORULATION PROTEIN YKVU"/>
    <property type="match status" value="1"/>
</dbReference>
<evidence type="ECO:0000313" key="8">
    <source>
        <dbReference type="EMBL" id="MDC7226638.1"/>
    </source>
</evidence>
<keyword evidence="4 7" id="KW-0812">Transmembrane</keyword>
<evidence type="ECO:0000256" key="2">
    <source>
        <dbReference type="ARBA" id="ARBA00022448"/>
    </source>
</evidence>
<comment type="caution">
    <text evidence="8">The sequence shown here is derived from an EMBL/GenBank/DDBJ whole genome shotgun (WGS) entry which is preliminary data.</text>
</comment>
<dbReference type="PANTHER" id="PTHR43823:SF3">
    <property type="entry name" value="MULTIDRUG EXPORT PROTEIN MEPA"/>
    <property type="match status" value="1"/>
</dbReference>
<evidence type="ECO:0000256" key="3">
    <source>
        <dbReference type="ARBA" id="ARBA00022475"/>
    </source>
</evidence>
<feature type="transmembrane region" description="Helical" evidence="7">
    <location>
        <begin position="12"/>
        <end position="37"/>
    </location>
</feature>
<dbReference type="InterPro" id="IPR048279">
    <property type="entry name" value="MdtK-like"/>
</dbReference>
<comment type="subcellular location">
    <subcellularLocation>
        <location evidence="1">Cell membrane</location>
        <topology evidence="1">Multi-pass membrane protein</topology>
    </subcellularLocation>
</comment>
<dbReference type="GO" id="GO:0015297">
    <property type="term" value="F:antiporter activity"/>
    <property type="evidence" value="ECO:0007669"/>
    <property type="project" value="InterPro"/>
</dbReference>
<evidence type="ECO:0000256" key="5">
    <source>
        <dbReference type="ARBA" id="ARBA00022989"/>
    </source>
</evidence>
<sequence length="438" mass="47864">MKNTKLDLGKDPILKIFIHYAVPSVLGMLSMSTAQIIDGIFIGRFVGAEGLAAVNLAWPLVMVFSGISLMIGIGGSTLANIARGAEKHRKADNLYTVTMLALAIFSVLVLLLGLSLLRFIPVILGADDSIELLVQNYLRIILLFAPLFMLTFTQDLFIRGDGSPVFPVAMMLAGSVTNIICDWLLVGRLGFDIEGAALATGFSQVIPFVTMQIFLSLKTRWKLIKPVFKIREFARMCYNGVSEFVDETSIGISVYIFNLVLMNRIGASGVAAYSIAAYVGEIFGIIFYGTAQAIHAGVSFNKGAGDARRVRGFRNLAIFTNIGFGLIAFILLQFFRDKAAAVFVNDAEVIALASEISFFYSFALILMGINMTAAMFFTAIDQPTQSAIIALSRSLVMLLIGLFLLPLFLGNTGIWLSFVFAEGVTLILALRFFRRDRI</sequence>
<evidence type="ECO:0000256" key="7">
    <source>
        <dbReference type="SAM" id="Phobius"/>
    </source>
</evidence>
<dbReference type="PIRSF" id="PIRSF006603">
    <property type="entry name" value="DinF"/>
    <property type="match status" value="1"/>
</dbReference>
<dbReference type="EMBL" id="JAQQAL010000015">
    <property type="protein sequence ID" value="MDC7226638.1"/>
    <property type="molecule type" value="Genomic_DNA"/>
</dbReference>
<dbReference type="InterPro" id="IPR051327">
    <property type="entry name" value="MATE_MepA_subfamily"/>
</dbReference>
<feature type="transmembrane region" description="Helical" evidence="7">
    <location>
        <begin position="316"/>
        <end position="336"/>
    </location>
</feature>
<feature type="transmembrane region" description="Helical" evidence="7">
    <location>
        <begin position="94"/>
        <end position="117"/>
    </location>
</feature>
<keyword evidence="2" id="KW-0813">Transport</keyword>
<feature type="transmembrane region" description="Helical" evidence="7">
    <location>
        <begin position="165"/>
        <end position="185"/>
    </location>
</feature>
<dbReference type="AlphaFoldDB" id="A0AAJ1MIS1"/>
<dbReference type="GO" id="GO:0042910">
    <property type="term" value="F:xenobiotic transmembrane transporter activity"/>
    <property type="evidence" value="ECO:0007669"/>
    <property type="project" value="InterPro"/>
</dbReference>
<feature type="transmembrane region" description="Helical" evidence="7">
    <location>
        <begin position="356"/>
        <end position="380"/>
    </location>
</feature>
<protein>
    <submittedName>
        <fullName evidence="8">MATE family efflux transporter</fullName>
    </submittedName>
</protein>
<proteinExistence type="predicted"/>
<organism evidence="8 9">
    <name type="scientific">Candidatus Thalassospirochaeta sargassi</name>
    <dbReference type="NCBI Taxonomy" id="3119039"/>
    <lineage>
        <taxon>Bacteria</taxon>
        <taxon>Pseudomonadati</taxon>
        <taxon>Spirochaetota</taxon>
        <taxon>Spirochaetia</taxon>
        <taxon>Spirochaetales</taxon>
        <taxon>Spirochaetaceae</taxon>
        <taxon>Candidatus Thalassospirochaeta</taxon>
    </lineage>
</organism>
<feature type="transmembrane region" description="Helical" evidence="7">
    <location>
        <begin position="137"/>
        <end position="158"/>
    </location>
</feature>
<reference evidence="8 9" key="1">
    <citation type="submission" date="2022-12" db="EMBL/GenBank/DDBJ databases">
        <title>Metagenome assembled genome from gulf of manar.</title>
        <authorList>
            <person name="Kohli P."/>
            <person name="Pk S."/>
            <person name="Venkata Ramana C."/>
            <person name="Sasikala C."/>
        </authorList>
    </citation>
    <scope>NUCLEOTIDE SEQUENCE [LARGE SCALE GENOMIC DNA]</scope>
    <source>
        <strain evidence="8">JB008</strain>
    </source>
</reference>
<dbReference type="GO" id="GO:0005886">
    <property type="term" value="C:plasma membrane"/>
    <property type="evidence" value="ECO:0007669"/>
    <property type="project" value="UniProtKB-SubCell"/>
</dbReference>
<accession>A0AAJ1MIS1</accession>
<evidence type="ECO:0000313" key="9">
    <source>
        <dbReference type="Proteomes" id="UP001221217"/>
    </source>
</evidence>
<keyword evidence="3" id="KW-1003">Cell membrane</keyword>
<feature type="transmembrane region" description="Helical" evidence="7">
    <location>
        <begin position="57"/>
        <end position="82"/>
    </location>
</feature>